<gene>
    <name evidence="5" type="ORF">SAMN06275492_10656</name>
</gene>
<dbReference type="PANTHER" id="PTHR42659">
    <property type="entry name" value="XANTHINE DEHYDROGENASE SUBUNIT C-RELATED"/>
    <property type="match status" value="1"/>
</dbReference>
<dbReference type="InterPro" id="IPR016166">
    <property type="entry name" value="FAD-bd_PCMH"/>
</dbReference>
<keyword evidence="2" id="KW-0274">FAD</keyword>
<protein>
    <submittedName>
        <fullName evidence="5">Carbon-monoxide dehydrogenase medium subunit</fullName>
    </submittedName>
</protein>
<name>A0A1X7IXY8_9BACT</name>
<evidence type="ECO:0000256" key="3">
    <source>
        <dbReference type="ARBA" id="ARBA00023002"/>
    </source>
</evidence>
<evidence type="ECO:0000313" key="5">
    <source>
        <dbReference type="EMBL" id="SMG19985.1"/>
    </source>
</evidence>
<dbReference type="GO" id="GO:0016491">
    <property type="term" value="F:oxidoreductase activity"/>
    <property type="evidence" value="ECO:0007669"/>
    <property type="project" value="UniProtKB-KW"/>
</dbReference>
<evidence type="ECO:0000313" key="6">
    <source>
        <dbReference type="Proteomes" id="UP000193355"/>
    </source>
</evidence>
<dbReference type="SUPFAM" id="SSF55447">
    <property type="entry name" value="CO dehydrogenase flavoprotein C-terminal domain-like"/>
    <property type="match status" value="1"/>
</dbReference>
<dbReference type="InterPro" id="IPR016167">
    <property type="entry name" value="FAD-bd_PCMH_sub1"/>
</dbReference>
<reference evidence="6" key="1">
    <citation type="submission" date="2017-04" db="EMBL/GenBank/DDBJ databases">
        <authorList>
            <person name="Varghese N."/>
            <person name="Submissions S."/>
        </authorList>
    </citation>
    <scope>NUCLEOTIDE SEQUENCE [LARGE SCALE GENOMIC DNA]</scope>
    <source>
        <strain evidence="6">USBA 82</strain>
    </source>
</reference>
<dbReference type="InterPro" id="IPR036683">
    <property type="entry name" value="CO_DH_flav_C_dom_sf"/>
</dbReference>
<accession>A0A1X7IXY8</accession>
<dbReference type="Gene3D" id="3.30.465.10">
    <property type="match status" value="1"/>
</dbReference>
<dbReference type="Gene3D" id="3.30.43.10">
    <property type="entry name" value="Uridine Diphospho-n-acetylenolpyruvylglucosamine Reductase, domain 2"/>
    <property type="match status" value="1"/>
</dbReference>
<evidence type="ECO:0000259" key="4">
    <source>
        <dbReference type="PROSITE" id="PS51387"/>
    </source>
</evidence>
<organism evidence="5 6">
    <name type="scientific">Dethiosulfovibrio salsuginis</name>
    <dbReference type="NCBI Taxonomy" id="561720"/>
    <lineage>
        <taxon>Bacteria</taxon>
        <taxon>Thermotogati</taxon>
        <taxon>Synergistota</taxon>
        <taxon>Synergistia</taxon>
        <taxon>Synergistales</taxon>
        <taxon>Dethiosulfovibrionaceae</taxon>
        <taxon>Dethiosulfovibrio</taxon>
    </lineage>
</organism>
<dbReference type="PANTHER" id="PTHR42659:SF2">
    <property type="entry name" value="XANTHINE DEHYDROGENASE SUBUNIT C-RELATED"/>
    <property type="match status" value="1"/>
</dbReference>
<dbReference type="Gene3D" id="3.30.390.50">
    <property type="entry name" value="CO dehydrogenase flavoprotein, C-terminal domain"/>
    <property type="match status" value="1"/>
</dbReference>
<dbReference type="Pfam" id="PF00941">
    <property type="entry name" value="FAD_binding_5"/>
    <property type="match status" value="1"/>
</dbReference>
<keyword evidence="3" id="KW-0560">Oxidoreductase</keyword>
<dbReference type="SUPFAM" id="SSF56176">
    <property type="entry name" value="FAD-binding/transporter-associated domain-like"/>
    <property type="match status" value="1"/>
</dbReference>
<dbReference type="AlphaFoldDB" id="A0A1X7IXY8"/>
<sequence length="282" mass="30421">MTVYRPRSVEELRSILATEAESLNLIAGGTDLVLEVRAHPEREYNLVDLTSIVELSSIDEEKDSLRIGSTSTHWDLESSELVAKHGTALSMAAASVGSTQIRNRGTVGGNLAHGSAAADTVPALACLEATIEVQDCAGDTELYPVEKFITGRNATVLKKGQFIRSIKIPILDGRLSWFGKVGSRRAVTISKINLAASLHPERTDGPIRLFIGAIAPSPTRSAEGERELSKLLSGSGCKDVFLNALSHTVENTIPGRSSLPYKREAIKGLGDQLWDHVKEVLR</sequence>
<dbReference type="OrthoDB" id="9774454at2"/>
<keyword evidence="1" id="KW-0285">Flavoprotein</keyword>
<dbReference type="InterPro" id="IPR036318">
    <property type="entry name" value="FAD-bd_PCMH-like_sf"/>
</dbReference>
<dbReference type="InterPro" id="IPR002346">
    <property type="entry name" value="Mopterin_DH_FAD-bd"/>
</dbReference>
<dbReference type="GO" id="GO:0071949">
    <property type="term" value="F:FAD binding"/>
    <property type="evidence" value="ECO:0007669"/>
    <property type="project" value="InterPro"/>
</dbReference>
<dbReference type="Proteomes" id="UP000193355">
    <property type="component" value="Unassembled WGS sequence"/>
</dbReference>
<proteinExistence type="predicted"/>
<dbReference type="InterPro" id="IPR051312">
    <property type="entry name" value="Diverse_Substr_Oxidored"/>
</dbReference>
<evidence type="ECO:0000256" key="1">
    <source>
        <dbReference type="ARBA" id="ARBA00022630"/>
    </source>
</evidence>
<dbReference type="STRING" id="561720.SAMN06275492_10656"/>
<dbReference type="PROSITE" id="PS51387">
    <property type="entry name" value="FAD_PCMH"/>
    <property type="match status" value="1"/>
</dbReference>
<dbReference type="EMBL" id="FXBB01000006">
    <property type="protein sequence ID" value="SMG19985.1"/>
    <property type="molecule type" value="Genomic_DNA"/>
</dbReference>
<keyword evidence="6" id="KW-1185">Reference proteome</keyword>
<dbReference type="InterPro" id="IPR016169">
    <property type="entry name" value="FAD-bd_PCMH_sub2"/>
</dbReference>
<evidence type="ECO:0000256" key="2">
    <source>
        <dbReference type="ARBA" id="ARBA00022827"/>
    </source>
</evidence>
<feature type="domain" description="FAD-binding PCMH-type" evidence="4">
    <location>
        <begin position="1"/>
        <end position="173"/>
    </location>
</feature>
<dbReference type="RefSeq" id="WP_085544053.1">
    <property type="nucleotide sequence ID" value="NZ_FXBB01000006.1"/>
</dbReference>